<evidence type="ECO:0000313" key="3">
    <source>
        <dbReference type="EMBL" id="TCT22364.1"/>
    </source>
</evidence>
<feature type="transmembrane region" description="Helical" evidence="1">
    <location>
        <begin position="51"/>
        <end position="69"/>
    </location>
</feature>
<keyword evidence="1" id="KW-0472">Membrane</keyword>
<comment type="caution">
    <text evidence="3">The sequence shown here is derived from an EMBL/GenBank/DDBJ whole genome shotgun (WGS) entry which is preliminary data.</text>
</comment>
<feature type="domain" description="YdbS-like PH" evidence="2">
    <location>
        <begin position="75"/>
        <end position="151"/>
    </location>
</feature>
<sequence>MDEKDLKHTISPHFIKVRLISEMITNIIGFIVLLILYWLDGYFQWPDWVGWILHILLILTILGTIWDLFEPKYLYRSWRYGLDPEYLYLSYGVIKKEWVTIPVTKIQSVSSTQGPLMKMYKLRSIKVETMGSSQTIPGLDEPTAFKLKEEIAEYAKLKEEES</sequence>
<keyword evidence="1" id="KW-1133">Transmembrane helix</keyword>
<dbReference type="OrthoDB" id="2437193at2"/>
<dbReference type="Pfam" id="PF03703">
    <property type="entry name" value="bPH_2"/>
    <property type="match status" value="1"/>
</dbReference>
<dbReference type="Proteomes" id="UP000294650">
    <property type="component" value="Unassembled WGS sequence"/>
</dbReference>
<evidence type="ECO:0000313" key="4">
    <source>
        <dbReference type="Proteomes" id="UP000294650"/>
    </source>
</evidence>
<accession>A0A4R3N0Y2</accession>
<evidence type="ECO:0000259" key="2">
    <source>
        <dbReference type="Pfam" id="PF03703"/>
    </source>
</evidence>
<organism evidence="3 4">
    <name type="scientific">Melghiribacillus thermohalophilus</name>
    <dbReference type="NCBI Taxonomy" id="1324956"/>
    <lineage>
        <taxon>Bacteria</taxon>
        <taxon>Bacillati</taxon>
        <taxon>Bacillota</taxon>
        <taxon>Bacilli</taxon>
        <taxon>Bacillales</taxon>
        <taxon>Bacillaceae</taxon>
        <taxon>Melghiribacillus</taxon>
    </lineage>
</organism>
<name>A0A4R3N0Y2_9BACI</name>
<dbReference type="AlphaFoldDB" id="A0A4R3N0Y2"/>
<gene>
    <name evidence="3" type="ORF">EDD68_10910</name>
</gene>
<dbReference type="PANTHER" id="PTHR34473">
    <property type="entry name" value="UPF0699 TRANSMEMBRANE PROTEIN YDBS"/>
    <property type="match status" value="1"/>
</dbReference>
<dbReference type="InterPro" id="IPR005182">
    <property type="entry name" value="YdbS-like_PH"/>
</dbReference>
<keyword evidence="4" id="KW-1185">Reference proteome</keyword>
<proteinExistence type="predicted"/>
<dbReference type="PANTHER" id="PTHR34473:SF2">
    <property type="entry name" value="UPF0699 TRANSMEMBRANE PROTEIN YDBT"/>
    <property type="match status" value="1"/>
</dbReference>
<dbReference type="EMBL" id="SMAN01000009">
    <property type="protein sequence ID" value="TCT22364.1"/>
    <property type="molecule type" value="Genomic_DNA"/>
</dbReference>
<feature type="transmembrane region" description="Helical" evidence="1">
    <location>
        <begin position="20"/>
        <end position="39"/>
    </location>
</feature>
<keyword evidence="1" id="KW-0812">Transmembrane</keyword>
<protein>
    <recommendedName>
        <fullName evidence="2">YdbS-like PH domain-containing protein</fullName>
    </recommendedName>
</protein>
<evidence type="ECO:0000256" key="1">
    <source>
        <dbReference type="SAM" id="Phobius"/>
    </source>
</evidence>
<dbReference type="RefSeq" id="WP_132371682.1">
    <property type="nucleotide sequence ID" value="NZ_SMAN01000009.1"/>
</dbReference>
<reference evidence="3 4" key="1">
    <citation type="submission" date="2019-03" db="EMBL/GenBank/DDBJ databases">
        <title>Genomic Encyclopedia of Type Strains, Phase IV (KMG-IV): sequencing the most valuable type-strain genomes for metagenomic binning, comparative biology and taxonomic classification.</title>
        <authorList>
            <person name="Goeker M."/>
        </authorList>
    </citation>
    <scope>NUCLEOTIDE SEQUENCE [LARGE SCALE GENOMIC DNA]</scope>
    <source>
        <strain evidence="3 4">DSM 25894</strain>
    </source>
</reference>